<dbReference type="EMBL" id="MDYQ01000048">
    <property type="protein sequence ID" value="PRP85264.1"/>
    <property type="molecule type" value="Genomic_DNA"/>
</dbReference>
<protein>
    <submittedName>
        <fullName evidence="1">Uncharacterized protein</fullName>
    </submittedName>
</protein>
<sequence>MPSSIGAQNPRLSRILYCIATTVSFNLTGSVNRPKASGLNNLALHHQ</sequence>
<reference evidence="1 2" key="1">
    <citation type="journal article" date="2018" name="Genome Biol. Evol.">
        <title>Multiple Roots of Fruiting Body Formation in Amoebozoa.</title>
        <authorList>
            <person name="Hillmann F."/>
            <person name="Forbes G."/>
            <person name="Novohradska S."/>
            <person name="Ferling I."/>
            <person name="Riege K."/>
            <person name="Groth M."/>
            <person name="Westermann M."/>
            <person name="Marz M."/>
            <person name="Spaller T."/>
            <person name="Winckler T."/>
            <person name="Schaap P."/>
            <person name="Glockner G."/>
        </authorList>
    </citation>
    <scope>NUCLEOTIDE SEQUENCE [LARGE SCALE GENOMIC DNA]</scope>
    <source>
        <strain evidence="1 2">Jena</strain>
    </source>
</reference>
<proteinExistence type="predicted"/>
<dbReference type="Proteomes" id="UP000241769">
    <property type="component" value="Unassembled WGS sequence"/>
</dbReference>
<gene>
    <name evidence="1" type="ORF">PROFUN_07034</name>
</gene>
<dbReference type="InParanoid" id="A0A2P6NMR7"/>
<comment type="caution">
    <text evidence="1">The sequence shown here is derived from an EMBL/GenBank/DDBJ whole genome shotgun (WGS) entry which is preliminary data.</text>
</comment>
<keyword evidence="2" id="KW-1185">Reference proteome</keyword>
<evidence type="ECO:0000313" key="2">
    <source>
        <dbReference type="Proteomes" id="UP000241769"/>
    </source>
</evidence>
<dbReference type="AlphaFoldDB" id="A0A2P6NMR7"/>
<organism evidence="1 2">
    <name type="scientific">Planoprotostelium fungivorum</name>
    <dbReference type="NCBI Taxonomy" id="1890364"/>
    <lineage>
        <taxon>Eukaryota</taxon>
        <taxon>Amoebozoa</taxon>
        <taxon>Evosea</taxon>
        <taxon>Variosea</taxon>
        <taxon>Cavosteliida</taxon>
        <taxon>Cavosteliaceae</taxon>
        <taxon>Planoprotostelium</taxon>
    </lineage>
</organism>
<accession>A0A2P6NMR7</accession>
<name>A0A2P6NMR7_9EUKA</name>
<evidence type="ECO:0000313" key="1">
    <source>
        <dbReference type="EMBL" id="PRP85264.1"/>
    </source>
</evidence>